<feature type="transmembrane region" description="Helical" evidence="11">
    <location>
        <begin position="198"/>
        <end position="221"/>
    </location>
</feature>
<evidence type="ECO:0000256" key="4">
    <source>
        <dbReference type="ARBA" id="ARBA00022833"/>
    </source>
</evidence>
<organism evidence="13 14">
    <name type="scientific">Oopsacas minuta</name>
    <dbReference type="NCBI Taxonomy" id="111878"/>
    <lineage>
        <taxon>Eukaryota</taxon>
        <taxon>Metazoa</taxon>
        <taxon>Porifera</taxon>
        <taxon>Hexactinellida</taxon>
        <taxon>Hexasterophora</taxon>
        <taxon>Lyssacinosida</taxon>
        <taxon>Leucopsacidae</taxon>
        <taxon>Oopsacas</taxon>
    </lineage>
</organism>
<evidence type="ECO:0000256" key="3">
    <source>
        <dbReference type="ARBA" id="ARBA00022692"/>
    </source>
</evidence>
<accession>A0AAV7JUR4</accession>
<dbReference type="Gene3D" id="1.20.1510.10">
    <property type="entry name" value="Cation efflux protein transmembrane domain"/>
    <property type="match status" value="1"/>
</dbReference>
<keyword evidence="8 11" id="KW-0472">Membrane</keyword>
<evidence type="ECO:0000256" key="7">
    <source>
        <dbReference type="ARBA" id="ARBA00023065"/>
    </source>
</evidence>
<evidence type="ECO:0000259" key="12">
    <source>
        <dbReference type="Pfam" id="PF01545"/>
    </source>
</evidence>
<comment type="caution">
    <text evidence="13">The sequence shown here is derived from an EMBL/GenBank/DDBJ whole genome shotgun (WGS) entry which is preliminary data.</text>
</comment>
<dbReference type="GO" id="GO:0016020">
    <property type="term" value="C:membrane"/>
    <property type="evidence" value="ECO:0007669"/>
    <property type="project" value="InterPro"/>
</dbReference>
<keyword evidence="2" id="KW-0813">Transport</keyword>
<dbReference type="AlphaFoldDB" id="A0AAV7JUR4"/>
<dbReference type="GO" id="GO:0006829">
    <property type="term" value="P:zinc ion transport"/>
    <property type="evidence" value="ECO:0007669"/>
    <property type="project" value="TreeGrafter"/>
</dbReference>
<feature type="transmembrane region" description="Helical" evidence="11">
    <location>
        <begin position="111"/>
        <end position="132"/>
    </location>
</feature>
<evidence type="ECO:0000256" key="6">
    <source>
        <dbReference type="ARBA" id="ARBA00023034"/>
    </source>
</evidence>
<dbReference type="PANTHER" id="PTHR46531:SF1">
    <property type="entry name" value="ZINC TRANSPORTER 6"/>
    <property type="match status" value="1"/>
</dbReference>
<keyword evidence="14" id="KW-1185">Reference proteome</keyword>
<reference evidence="13 14" key="1">
    <citation type="journal article" date="2023" name="BMC Biol.">
        <title>The compact genome of the sponge Oopsacas minuta (Hexactinellida) is lacking key metazoan core genes.</title>
        <authorList>
            <person name="Santini S."/>
            <person name="Schenkelaars Q."/>
            <person name="Jourda C."/>
            <person name="Duchesne M."/>
            <person name="Belahbib H."/>
            <person name="Rocher C."/>
            <person name="Selva M."/>
            <person name="Riesgo A."/>
            <person name="Vervoort M."/>
            <person name="Leys S.P."/>
            <person name="Kodjabachian L."/>
            <person name="Le Bivic A."/>
            <person name="Borchiellini C."/>
            <person name="Claverie J.M."/>
            <person name="Renard E."/>
        </authorList>
    </citation>
    <scope>NUCLEOTIDE SEQUENCE [LARGE SCALE GENOMIC DNA]</scope>
    <source>
        <strain evidence="13">SPO-2</strain>
    </source>
</reference>
<keyword evidence="7" id="KW-0406">Ion transport</keyword>
<proteinExistence type="predicted"/>
<dbReference type="Proteomes" id="UP001165289">
    <property type="component" value="Unassembled WGS sequence"/>
</dbReference>
<comment type="subunit">
    <text evidence="9">Heterodimer with SLC30A5; form a functional zinc ion transmembrane transporter.</text>
</comment>
<evidence type="ECO:0000313" key="14">
    <source>
        <dbReference type="Proteomes" id="UP001165289"/>
    </source>
</evidence>
<sequence length="307" mass="34888">MFRDSGIRLYLVFLLTSTLYMFSLSYYCLLTHSLALNAYSSLLLYDVMYFLTFLIMLCINKSAIPAQYPFGYERLDVLGIFVSTIINILMSLSIIKHAIESLFETYSVVTTYHTFTFVIVNILFSCVFSHILRTNCPHYELLYSNQSNTISYQHKLYKNVTFLSSLLPGKMSALTIVNIVCGIAVILSQVLIELDNLLHADIVATIFITSMTICTFLPIAISTGRILLQCLSPNDVQTVDKLLREASTFDGVIEIQREFFWRVGFKSLAASMHVKVKEESNSQQVLSQLFNHFAPHLSYLTIQVLPV</sequence>
<feature type="domain" description="Cation efflux protein transmembrane" evidence="12">
    <location>
        <begin position="11"/>
        <end position="228"/>
    </location>
</feature>
<dbReference type="PANTHER" id="PTHR46531">
    <property type="entry name" value="ZINC TRANSPORTER 6"/>
    <property type="match status" value="1"/>
</dbReference>
<feature type="transmembrane region" description="Helical" evidence="11">
    <location>
        <begin position="39"/>
        <end position="59"/>
    </location>
</feature>
<evidence type="ECO:0000256" key="1">
    <source>
        <dbReference type="ARBA" id="ARBA00004166"/>
    </source>
</evidence>
<protein>
    <submittedName>
        <fullName evidence="13">Zinc transporter 6-A-like</fullName>
    </submittedName>
</protein>
<evidence type="ECO:0000313" key="13">
    <source>
        <dbReference type="EMBL" id="KAI6652542.1"/>
    </source>
</evidence>
<keyword evidence="3 11" id="KW-0812">Transmembrane</keyword>
<feature type="transmembrane region" description="Helical" evidence="11">
    <location>
        <begin position="173"/>
        <end position="192"/>
    </location>
</feature>
<name>A0AAV7JUR4_9METZ</name>
<evidence type="ECO:0000256" key="2">
    <source>
        <dbReference type="ARBA" id="ARBA00022448"/>
    </source>
</evidence>
<evidence type="ECO:0000256" key="10">
    <source>
        <dbReference type="ARBA" id="ARBA00045455"/>
    </source>
</evidence>
<keyword evidence="5 11" id="KW-1133">Transmembrane helix</keyword>
<dbReference type="SUPFAM" id="SSF161111">
    <property type="entry name" value="Cation efflux protein transmembrane domain-like"/>
    <property type="match status" value="1"/>
</dbReference>
<evidence type="ECO:0000256" key="5">
    <source>
        <dbReference type="ARBA" id="ARBA00022989"/>
    </source>
</evidence>
<dbReference type="InterPro" id="IPR027469">
    <property type="entry name" value="Cation_efflux_TMD_sf"/>
</dbReference>
<dbReference type="Pfam" id="PF01545">
    <property type="entry name" value="Cation_efflux"/>
    <property type="match status" value="1"/>
</dbReference>
<dbReference type="EMBL" id="JAKMXF010000298">
    <property type="protein sequence ID" value="KAI6652542.1"/>
    <property type="molecule type" value="Genomic_DNA"/>
</dbReference>
<evidence type="ECO:0000256" key="9">
    <source>
        <dbReference type="ARBA" id="ARBA00038600"/>
    </source>
</evidence>
<dbReference type="InterPro" id="IPR058533">
    <property type="entry name" value="Cation_efflux_TM"/>
</dbReference>
<comment type="function">
    <text evidence="10">Has probably no intrinsic transporter activity but together with SLC30A5 forms a functional zinc ion:proton antiporter heterodimer, mediating zinc entry into the lumen of organelles along the secretory pathway. As part of that zinc ion:proton antiporter, contributes to zinc ion homeostasis within the early secretory pathway and regulates the activation and folding of enzymes like alkaline phosphatases and enzymes involved in phosphatidylinositol glycan anchor biosynthesis.</text>
</comment>
<feature type="transmembrane region" description="Helical" evidence="11">
    <location>
        <begin position="80"/>
        <end position="99"/>
    </location>
</feature>
<comment type="subcellular location">
    <subcellularLocation>
        <location evidence="1">Golgi apparatus</location>
        <location evidence="1">trans-Golgi network membrane</location>
        <topology evidence="1">Multi-pass membrane protein</topology>
    </subcellularLocation>
</comment>
<gene>
    <name evidence="13" type="ORF">LOD99_4327</name>
</gene>
<dbReference type="GO" id="GO:0005794">
    <property type="term" value="C:Golgi apparatus"/>
    <property type="evidence" value="ECO:0007669"/>
    <property type="project" value="UniProtKB-SubCell"/>
</dbReference>
<dbReference type="GO" id="GO:0008324">
    <property type="term" value="F:monoatomic cation transmembrane transporter activity"/>
    <property type="evidence" value="ECO:0007669"/>
    <property type="project" value="InterPro"/>
</dbReference>
<feature type="transmembrane region" description="Helical" evidence="11">
    <location>
        <begin position="7"/>
        <end position="27"/>
    </location>
</feature>
<evidence type="ECO:0000256" key="11">
    <source>
        <dbReference type="SAM" id="Phobius"/>
    </source>
</evidence>
<keyword evidence="6" id="KW-0333">Golgi apparatus</keyword>
<keyword evidence="4" id="KW-0862">Zinc</keyword>
<evidence type="ECO:0000256" key="8">
    <source>
        <dbReference type="ARBA" id="ARBA00023136"/>
    </source>
</evidence>
<dbReference type="InterPro" id="IPR052005">
    <property type="entry name" value="CDF_SLC30A"/>
</dbReference>